<evidence type="ECO:0008006" key="4">
    <source>
        <dbReference type="Google" id="ProtNLM"/>
    </source>
</evidence>
<dbReference type="PROSITE" id="PS51257">
    <property type="entry name" value="PROKAR_LIPOPROTEIN"/>
    <property type="match status" value="1"/>
</dbReference>
<evidence type="ECO:0000313" key="2">
    <source>
        <dbReference type="EMBL" id="AKU16045.1"/>
    </source>
</evidence>
<sequence length="140" mass="14846">MNTVARALLGPALAVLMLSACSTDPDLPDRSDPQVVRQTSALKAQLTAESMGFGTKTEQWSCAVRLLGYREGDALGWASCMGRTGAHKQGSSGPVRVSPAGVVRQPQDGNAYATSVRQMFGDELGGWVLDHRDELAKDAV</sequence>
<organism evidence="2 3">
    <name type="scientific">Luteipulveratus mongoliensis</name>
    <dbReference type="NCBI Taxonomy" id="571913"/>
    <lineage>
        <taxon>Bacteria</taxon>
        <taxon>Bacillati</taxon>
        <taxon>Actinomycetota</taxon>
        <taxon>Actinomycetes</taxon>
        <taxon>Micrococcales</taxon>
        <taxon>Dermacoccaceae</taxon>
        <taxon>Luteipulveratus</taxon>
    </lineage>
</organism>
<evidence type="ECO:0000256" key="1">
    <source>
        <dbReference type="SAM" id="SignalP"/>
    </source>
</evidence>
<keyword evidence="3" id="KW-1185">Reference proteome</keyword>
<protein>
    <recommendedName>
        <fullName evidence="4">Lipoprotein</fullName>
    </recommendedName>
</protein>
<gene>
    <name evidence="2" type="ORF">VV02_09550</name>
</gene>
<keyword evidence="1" id="KW-0732">Signal</keyword>
<dbReference type="KEGG" id="lmoi:VV02_09550"/>
<reference evidence="2 3" key="1">
    <citation type="submission" date="2015-03" db="EMBL/GenBank/DDBJ databases">
        <title>Luteipulveratus halotolerans sp. nov., a novel actinobacterium (Dermacoccaceae) from Sarawak, Malaysia.</title>
        <authorList>
            <person name="Juboi H."/>
            <person name="Basik A."/>
            <person name="Shamsul S.S."/>
            <person name="Arnold P."/>
            <person name="Schmitt E.K."/>
            <person name="Sanglier J.-J."/>
            <person name="Yeo T."/>
        </authorList>
    </citation>
    <scope>NUCLEOTIDE SEQUENCE [LARGE SCALE GENOMIC DNA]</scope>
    <source>
        <strain evidence="2 3">MN07-A0370</strain>
    </source>
</reference>
<evidence type="ECO:0000313" key="3">
    <source>
        <dbReference type="Proteomes" id="UP000066480"/>
    </source>
</evidence>
<name>A0A0K1JHH8_9MICO</name>
<accession>A0A0K1JHH8</accession>
<dbReference type="Proteomes" id="UP000066480">
    <property type="component" value="Chromosome"/>
</dbReference>
<dbReference type="AlphaFoldDB" id="A0A0K1JHH8"/>
<dbReference type="EMBL" id="CP011112">
    <property type="protein sequence ID" value="AKU16045.1"/>
    <property type="molecule type" value="Genomic_DNA"/>
</dbReference>
<feature type="signal peptide" evidence="1">
    <location>
        <begin position="1"/>
        <end position="22"/>
    </location>
</feature>
<dbReference type="RefSeq" id="WP_052591195.1">
    <property type="nucleotide sequence ID" value="NZ_CP011112.1"/>
</dbReference>
<proteinExistence type="predicted"/>
<feature type="chain" id="PRO_5039362567" description="Lipoprotein" evidence="1">
    <location>
        <begin position="23"/>
        <end position="140"/>
    </location>
</feature>